<keyword evidence="3 6" id="KW-0479">Metal-binding</keyword>
<dbReference type="Pfam" id="PF08240">
    <property type="entry name" value="ADH_N"/>
    <property type="match status" value="1"/>
</dbReference>
<dbReference type="InterPro" id="IPR011032">
    <property type="entry name" value="GroES-like_sf"/>
</dbReference>
<accession>A0ABN3DL95</accession>
<dbReference type="InterPro" id="IPR002328">
    <property type="entry name" value="ADH_Zn_CS"/>
</dbReference>
<dbReference type="InterPro" id="IPR036291">
    <property type="entry name" value="NAD(P)-bd_dom_sf"/>
</dbReference>
<organism evidence="8 9">
    <name type="scientific">Herbiconiux moechotypicola</name>
    <dbReference type="NCBI Taxonomy" id="637393"/>
    <lineage>
        <taxon>Bacteria</taxon>
        <taxon>Bacillati</taxon>
        <taxon>Actinomycetota</taxon>
        <taxon>Actinomycetes</taxon>
        <taxon>Micrococcales</taxon>
        <taxon>Microbacteriaceae</taxon>
        <taxon>Herbiconiux</taxon>
    </lineage>
</organism>
<comment type="similarity">
    <text evidence="2 6">Belongs to the zinc-containing alcohol dehydrogenase family.</text>
</comment>
<dbReference type="CDD" id="cd08233">
    <property type="entry name" value="butanediol_DH_like"/>
    <property type="match status" value="1"/>
</dbReference>
<dbReference type="SUPFAM" id="SSF50129">
    <property type="entry name" value="GroES-like"/>
    <property type="match status" value="1"/>
</dbReference>
<evidence type="ECO:0000313" key="8">
    <source>
        <dbReference type="EMBL" id="GAA2235408.1"/>
    </source>
</evidence>
<dbReference type="InterPro" id="IPR013149">
    <property type="entry name" value="ADH-like_C"/>
</dbReference>
<evidence type="ECO:0000256" key="4">
    <source>
        <dbReference type="ARBA" id="ARBA00022833"/>
    </source>
</evidence>
<dbReference type="Pfam" id="PF00107">
    <property type="entry name" value="ADH_zinc_N"/>
    <property type="match status" value="1"/>
</dbReference>
<dbReference type="Proteomes" id="UP001500929">
    <property type="component" value="Unassembled WGS sequence"/>
</dbReference>
<dbReference type="PANTHER" id="PTHR43161:SF23">
    <property type="entry name" value="(R,R)-BUTANEDIOL DEHYDROGENASE-RELATED"/>
    <property type="match status" value="1"/>
</dbReference>
<protein>
    <submittedName>
        <fullName evidence="8">2,3-butanediol dehydrogenase</fullName>
    </submittedName>
</protein>
<dbReference type="InterPro" id="IPR013154">
    <property type="entry name" value="ADH-like_N"/>
</dbReference>
<evidence type="ECO:0000256" key="5">
    <source>
        <dbReference type="ARBA" id="ARBA00023002"/>
    </source>
</evidence>
<comment type="cofactor">
    <cofactor evidence="1 6">
        <name>Zn(2+)</name>
        <dbReference type="ChEBI" id="CHEBI:29105"/>
    </cofactor>
</comment>
<sequence length="356" mass="36945">MLAARYHDTQDVRIDEIPEPEPGPGEVKIRVAYNGICGTDVHEYYSGPAWIPQGTHPRTGASRPIVIGHEFSGTVVATGAGVATVAPGDRVCVEGLYPCDECPRCLEGMPNLCTSFALHGLSGTGGGLSQFTVVKDFMVHRLPDTVSLELGALVEPMAVTTHAINRARLSPESKVLVFGAGPIGIGTFLGLRARGVTSVLVVEPSAERRAGIQALGATDVVDPTAVDLASAVSGFTGGAGADVAFDCAGVAASFRSACESVRARGQVVVVATYEKEPPFPGNTVLLGEVEILGCLAYSGPDFDDTIAIMAAGGYDITGWVAHIPLDGLLDDGIRTLREGRGLKILVDLPGGDPDRA</sequence>
<proteinExistence type="inferred from homology"/>
<gene>
    <name evidence="8" type="ORF">GCM10009851_20540</name>
</gene>
<evidence type="ECO:0000313" key="9">
    <source>
        <dbReference type="Proteomes" id="UP001500929"/>
    </source>
</evidence>
<name>A0ABN3DL95_9MICO</name>
<dbReference type="Gene3D" id="3.40.50.720">
    <property type="entry name" value="NAD(P)-binding Rossmann-like Domain"/>
    <property type="match status" value="1"/>
</dbReference>
<comment type="caution">
    <text evidence="8">The sequence shown here is derived from an EMBL/GenBank/DDBJ whole genome shotgun (WGS) entry which is preliminary data.</text>
</comment>
<evidence type="ECO:0000259" key="7">
    <source>
        <dbReference type="SMART" id="SM00829"/>
    </source>
</evidence>
<dbReference type="PROSITE" id="PS00059">
    <property type="entry name" value="ADH_ZINC"/>
    <property type="match status" value="1"/>
</dbReference>
<dbReference type="SMART" id="SM00829">
    <property type="entry name" value="PKS_ER"/>
    <property type="match status" value="1"/>
</dbReference>
<keyword evidence="9" id="KW-1185">Reference proteome</keyword>
<keyword evidence="5" id="KW-0560">Oxidoreductase</keyword>
<evidence type="ECO:0000256" key="1">
    <source>
        <dbReference type="ARBA" id="ARBA00001947"/>
    </source>
</evidence>
<feature type="domain" description="Enoyl reductase (ER)" evidence="7">
    <location>
        <begin position="7"/>
        <end position="346"/>
    </location>
</feature>
<dbReference type="PANTHER" id="PTHR43161">
    <property type="entry name" value="SORBITOL DEHYDROGENASE"/>
    <property type="match status" value="1"/>
</dbReference>
<keyword evidence="4 6" id="KW-0862">Zinc</keyword>
<evidence type="ECO:0000256" key="3">
    <source>
        <dbReference type="ARBA" id="ARBA00022723"/>
    </source>
</evidence>
<dbReference type="SUPFAM" id="SSF51735">
    <property type="entry name" value="NAD(P)-binding Rossmann-fold domains"/>
    <property type="match status" value="1"/>
</dbReference>
<dbReference type="RefSeq" id="WP_259479529.1">
    <property type="nucleotide sequence ID" value="NZ_BAAAQY010000005.1"/>
</dbReference>
<evidence type="ECO:0000256" key="2">
    <source>
        <dbReference type="ARBA" id="ARBA00008072"/>
    </source>
</evidence>
<dbReference type="EMBL" id="BAAAQY010000005">
    <property type="protein sequence ID" value="GAA2235408.1"/>
    <property type="molecule type" value="Genomic_DNA"/>
</dbReference>
<reference evidence="8 9" key="1">
    <citation type="journal article" date="2019" name="Int. J. Syst. Evol. Microbiol.">
        <title>The Global Catalogue of Microorganisms (GCM) 10K type strain sequencing project: providing services to taxonomists for standard genome sequencing and annotation.</title>
        <authorList>
            <consortium name="The Broad Institute Genomics Platform"/>
            <consortium name="The Broad Institute Genome Sequencing Center for Infectious Disease"/>
            <person name="Wu L."/>
            <person name="Ma J."/>
        </authorList>
    </citation>
    <scope>NUCLEOTIDE SEQUENCE [LARGE SCALE GENOMIC DNA]</scope>
    <source>
        <strain evidence="8 9">JCM 16117</strain>
    </source>
</reference>
<dbReference type="InterPro" id="IPR020843">
    <property type="entry name" value="ER"/>
</dbReference>
<dbReference type="Gene3D" id="3.90.180.10">
    <property type="entry name" value="Medium-chain alcohol dehydrogenases, catalytic domain"/>
    <property type="match status" value="1"/>
</dbReference>
<evidence type="ECO:0000256" key="6">
    <source>
        <dbReference type="RuleBase" id="RU361277"/>
    </source>
</evidence>